<name>A0A2X3CD81_KLEPN</name>
<dbReference type="AlphaFoldDB" id="A0A2X3CD81"/>
<dbReference type="SUPFAM" id="SSF159594">
    <property type="entry name" value="XCC0632-like"/>
    <property type="match status" value="1"/>
</dbReference>
<dbReference type="Pfam" id="PF03886">
    <property type="entry name" value="ABC_trans_aux"/>
    <property type="match status" value="1"/>
</dbReference>
<gene>
    <name evidence="2" type="ORF">NCTC9645_00312</name>
</gene>
<protein>
    <submittedName>
        <fullName evidence="2">Lipoprotein</fullName>
    </submittedName>
</protein>
<reference evidence="2 3" key="1">
    <citation type="submission" date="2018-06" db="EMBL/GenBank/DDBJ databases">
        <authorList>
            <consortium name="Pathogen Informatics"/>
            <person name="Doyle S."/>
        </authorList>
    </citation>
    <scope>NUCLEOTIDE SEQUENCE [LARGE SCALE GENOMIC DNA]</scope>
    <source>
        <strain evidence="2 3">NCTC9645</strain>
    </source>
</reference>
<dbReference type="InterPro" id="IPR005586">
    <property type="entry name" value="ABC_trans_aux"/>
</dbReference>
<dbReference type="InterPro" id="IPR049736">
    <property type="entry name" value="PqiC"/>
</dbReference>
<dbReference type="NCBIfam" id="NF033620">
    <property type="entry name" value="pqiC"/>
    <property type="match status" value="1"/>
</dbReference>
<dbReference type="PROSITE" id="PS51257">
    <property type="entry name" value="PROKAR_LIPOPROTEIN"/>
    <property type="match status" value="1"/>
</dbReference>
<organism evidence="2 3">
    <name type="scientific">Klebsiella pneumoniae</name>
    <dbReference type="NCBI Taxonomy" id="573"/>
    <lineage>
        <taxon>Bacteria</taxon>
        <taxon>Pseudomonadati</taxon>
        <taxon>Pseudomonadota</taxon>
        <taxon>Gammaproteobacteria</taxon>
        <taxon>Enterobacterales</taxon>
        <taxon>Enterobacteriaceae</taxon>
        <taxon>Klebsiella/Raoultella group</taxon>
        <taxon>Klebsiella</taxon>
        <taxon>Klebsiella pneumoniae complex</taxon>
    </lineage>
</organism>
<dbReference type="EMBL" id="UASO01000003">
    <property type="protein sequence ID" value="SQC10074.1"/>
    <property type="molecule type" value="Genomic_DNA"/>
</dbReference>
<evidence type="ECO:0000259" key="1">
    <source>
        <dbReference type="Pfam" id="PF03886"/>
    </source>
</evidence>
<evidence type="ECO:0000313" key="2">
    <source>
        <dbReference type="EMBL" id="SQC10074.1"/>
    </source>
</evidence>
<dbReference type="Proteomes" id="UP000250675">
    <property type="component" value="Unassembled WGS sequence"/>
</dbReference>
<accession>A0A2X3CD81</accession>
<sequence length="206" mass="23006">MRWYLRRRIKKIHSRRERNNEKWLLAAAVCVLTACSSGGESKTYYQLPVVQGGAQSAASQGARLLWVEQVSIPDYLAGNGVVYQTTDVQYVIANNNLWASPLDQQLRTTLVANLSQQLPGWVVSSQPLGSEQDTLNVAVNGFHGRYDGRVIVSGEWLLKHQGQLIKRPFNIVLRQEQDGYDAMVKTLAQAWSQEAAAIASELNRLP</sequence>
<dbReference type="Gene3D" id="3.40.50.10610">
    <property type="entry name" value="ABC-type transport auxiliary lipoprotein component"/>
    <property type="match status" value="1"/>
</dbReference>
<feature type="domain" description="ABC-type transport auxiliary lipoprotein component" evidence="1">
    <location>
        <begin position="45"/>
        <end position="199"/>
    </location>
</feature>
<evidence type="ECO:0000313" key="3">
    <source>
        <dbReference type="Proteomes" id="UP000250675"/>
    </source>
</evidence>
<keyword evidence="2" id="KW-0449">Lipoprotein</keyword>
<proteinExistence type="predicted"/>